<proteinExistence type="inferred from homology"/>
<comment type="function">
    <text evidence="17">Component of the anaphase promoting complex/cyclosome (APC/C), a cell cycle-regulated E3 ubiquitin ligase that controls progression through mitosis and the G1 phase of the cell cycle. The APC/C complex acts by mediating ubiquitination and subsequent degradation of target proteins: it mainly mediates the formation of 'Lys-11'-linked polyubiquitin chains and, to a lower extent, the formation of 'Lys-48'- and 'Lys-63'-linked polyubiquitin chains. The APC/C complex catalyzes assembly of branched 'Lys-11'-/'Lys-48'-linked branched ubiquitin chains on target proteins.</text>
</comment>
<evidence type="ECO:0000259" key="20">
    <source>
        <dbReference type="Pfam" id="PF21371"/>
    </source>
</evidence>
<dbReference type="GO" id="GO:0031145">
    <property type="term" value="P:anaphase-promoting complex-dependent catabolic process"/>
    <property type="evidence" value="ECO:0007669"/>
    <property type="project" value="TreeGrafter"/>
</dbReference>
<evidence type="ECO:0000256" key="7">
    <source>
        <dbReference type="ARBA" id="ARBA00022553"/>
    </source>
</evidence>
<evidence type="ECO:0000256" key="14">
    <source>
        <dbReference type="ARBA" id="ARBA00023242"/>
    </source>
</evidence>
<protein>
    <recommendedName>
        <fullName evidence="5">Anaphase-promoting complex subunit 5</fullName>
    </recommendedName>
    <alternativeName>
        <fullName evidence="16">Cyclosome subunit 5</fullName>
    </alternativeName>
</protein>
<comment type="subcellular location">
    <subcellularLocation>
        <location evidence="2">Cytoplasm</location>
        <location evidence="2">Cytoskeleton</location>
        <location evidence="2">Spindle</location>
    </subcellularLocation>
    <subcellularLocation>
        <location evidence="1">Nucleus</location>
    </subcellularLocation>
</comment>
<keyword evidence="13" id="KW-0206">Cytoskeleton</keyword>
<dbReference type="InterPro" id="IPR026000">
    <property type="entry name" value="Apc5_dom"/>
</dbReference>
<evidence type="ECO:0000256" key="15">
    <source>
        <dbReference type="ARBA" id="ARBA00023306"/>
    </source>
</evidence>
<dbReference type="GO" id="GO:0070979">
    <property type="term" value="P:protein K11-linked ubiquitination"/>
    <property type="evidence" value="ECO:0007669"/>
    <property type="project" value="TreeGrafter"/>
</dbReference>
<dbReference type="Gene3D" id="1.25.40.10">
    <property type="entry name" value="Tetratricopeptide repeat domain"/>
    <property type="match status" value="2"/>
</dbReference>
<sequence>MANIKDVNLSKKRHIENITPHRITVSVLIYEFCNLRESEEFQQLTETERKKIIRSYCILLLKLIQSPDIALDELLSLTLSIDHVINNTLIERVKKLIYNIVTIGVRYLLDIIDSIGRLPAFEENTVKSGTIHIRNSVVGYFLRRFIIFFDKLTFSEVIVTLESYKQYFNQSCLSKGLNMMPSKNKMLSSDWYSNRDQWSRRQAELFIATQATLLTNNPENALSPVELHKQLRNLLRTNSDLPEAHFLEYLNYLRVKDFCGAIESLYHCFDKSTAVNGKGSIEDKTKSYRFAALNLAVLHYYFNHKDEALTALKEAIKMAQEASDRDEALTALKEAIKMAQEASDNVCLQHALSWLYCLTQCNRDKLIEHSILKSLEINLSYIMSLGILSFGQYGGLTCGNPKQIFETLTRSDLINYQHSHLDLISHSFAQKSSLWLFYGKTEMSSLWSQLLLNFNANNKQLTRNYYGEGFCDALCNVATYAYQQGEYGSANALYGFARERFPNEPISHVWMLSENIFQFTYYLYHEKFLDAENMAQKISTLNKWESCLRMAEMYLCKCDYSRAHSCVNQILSKCQEGKRRFRIDVQVRAMILLAEIQCGTSFPDFISPGILTLLNSSLAYCSDYHLEYYTSLVELHIAHVQLLMGMPTQALSVLDRCLVQILANGGFYDRGRALLLHAKCLVAYSKIKSEEERKKDLFDATTILSKARDYFQQVEAFSKVKNVLLLQAQIYNEVNAISDRNKCTMEYRIMDEEHPTNNLYKLITSL</sequence>
<comment type="caution">
    <text evidence="21">The sequence shown here is derived from an EMBL/GenBank/DDBJ whole genome shotgun (WGS) entry which is preliminary data.</text>
</comment>
<dbReference type="GO" id="GO:0005680">
    <property type="term" value="C:anaphase-promoting complex"/>
    <property type="evidence" value="ECO:0007669"/>
    <property type="project" value="InterPro"/>
</dbReference>
<dbReference type="InterPro" id="IPR011990">
    <property type="entry name" value="TPR-like_helical_dom_sf"/>
</dbReference>
<keyword evidence="22" id="KW-1185">Reference proteome</keyword>
<evidence type="ECO:0000256" key="11">
    <source>
        <dbReference type="ARBA" id="ARBA00022786"/>
    </source>
</evidence>
<keyword evidence="14" id="KW-0539">Nucleus</keyword>
<evidence type="ECO:0000256" key="8">
    <source>
        <dbReference type="ARBA" id="ARBA00022618"/>
    </source>
</evidence>
<keyword evidence="7" id="KW-0597">Phosphoprotein</keyword>
<evidence type="ECO:0000256" key="5">
    <source>
        <dbReference type="ARBA" id="ARBA00016066"/>
    </source>
</evidence>
<dbReference type="InterPro" id="IPR037679">
    <property type="entry name" value="Apc5"/>
</dbReference>
<evidence type="ECO:0000256" key="2">
    <source>
        <dbReference type="ARBA" id="ARBA00004186"/>
    </source>
</evidence>
<dbReference type="Pfam" id="PF12862">
    <property type="entry name" value="ANAPC5"/>
    <property type="match status" value="1"/>
</dbReference>
<comment type="similarity">
    <text evidence="4">Belongs to the APC5 family.</text>
</comment>
<keyword evidence="15" id="KW-0131">Cell cycle</keyword>
<dbReference type="GO" id="GO:0005819">
    <property type="term" value="C:spindle"/>
    <property type="evidence" value="ECO:0007669"/>
    <property type="project" value="UniProtKB-SubCell"/>
</dbReference>
<dbReference type="PANTHER" id="PTHR12830:SF9">
    <property type="entry name" value="ANAPHASE-PROMOTING COMPLEX SUBUNIT 5"/>
    <property type="match status" value="1"/>
</dbReference>
<keyword evidence="9" id="KW-0677">Repeat</keyword>
<evidence type="ECO:0000256" key="17">
    <source>
        <dbReference type="ARBA" id="ARBA00045696"/>
    </source>
</evidence>
<reference evidence="21 22" key="1">
    <citation type="journal article" date="2024" name="BMC Genomics">
        <title>De novo assembly and annotation of Popillia japonica's genome with initial clues to its potential as an invasive pest.</title>
        <authorList>
            <person name="Cucini C."/>
            <person name="Boschi S."/>
            <person name="Funari R."/>
            <person name="Cardaioli E."/>
            <person name="Iannotti N."/>
            <person name="Marturano G."/>
            <person name="Paoli F."/>
            <person name="Bruttini M."/>
            <person name="Carapelli A."/>
            <person name="Frati F."/>
            <person name="Nardi F."/>
        </authorList>
    </citation>
    <scope>NUCLEOTIDE SEQUENCE [LARGE SCALE GENOMIC DNA]</scope>
    <source>
        <strain evidence="21">DMR45628</strain>
    </source>
</reference>
<keyword evidence="10" id="KW-0498">Mitosis</keyword>
<evidence type="ECO:0000256" key="13">
    <source>
        <dbReference type="ARBA" id="ARBA00023212"/>
    </source>
</evidence>
<feature type="domain" description="Anaphase-promoting complex subunit 5 N-terminal" evidence="20">
    <location>
        <begin position="18"/>
        <end position="170"/>
    </location>
</feature>
<evidence type="ECO:0000256" key="12">
    <source>
        <dbReference type="ARBA" id="ARBA00022803"/>
    </source>
</evidence>
<evidence type="ECO:0000256" key="3">
    <source>
        <dbReference type="ARBA" id="ARBA00004906"/>
    </source>
</evidence>
<evidence type="ECO:0000256" key="1">
    <source>
        <dbReference type="ARBA" id="ARBA00004123"/>
    </source>
</evidence>
<dbReference type="SUPFAM" id="SSF48452">
    <property type="entry name" value="TPR-like"/>
    <property type="match status" value="1"/>
</dbReference>
<dbReference type="GO" id="GO:0045842">
    <property type="term" value="P:positive regulation of mitotic metaphase/anaphase transition"/>
    <property type="evidence" value="ECO:0007669"/>
    <property type="project" value="TreeGrafter"/>
</dbReference>
<evidence type="ECO:0000256" key="18">
    <source>
        <dbReference type="SAM" id="Coils"/>
    </source>
</evidence>
<accession>A0AAW1L4R1</accession>
<dbReference type="SUPFAM" id="SSF81901">
    <property type="entry name" value="HCP-like"/>
    <property type="match status" value="1"/>
</dbReference>
<organism evidence="21 22">
    <name type="scientific">Popillia japonica</name>
    <name type="common">Japanese beetle</name>
    <dbReference type="NCBI Taxonomy" id="7064"/>
    <lineage>
        <taxon>Eukaryota</taxon>
        <taxon>Metazoa</taxon>
        <taxon>Ecdysozoa</taxon>
        <taxon>Arthropoda</taxon>
        <taxon>Hexapoda</taxon>
        <taxon>Insecta</taxon>
        <taxon>Pterygota</taxon>
        <taxon>Neoptera</taxon>
        <taxon>Endopterygota</taxon>
        <taxon>Coleoptera</taxon>
        <taxon>Polyphaga</taxon>
        <taxon>Scarabaeiformia</taxon>
        <taxon>Scarabaeidae</taxon>
        <taxon>Rutelinae</taxon>
        <taxon>Popillia</taxon>
    </lineage>
</organism>
<feature type="coiled-coil region" evidence="18">
    <location>
        <begin position="305"/>
        <end position="345"/>
    </location>
</feature>
<evidence type="ECO:0000313" key="21">
    <source>
        <dbReference type="EMBL" id="KAK9729718.1"/>
    </source>
</evidence>
<keyword evidence="6" id="KW-0963">Cytoplasm</keyword>
<keyword evidence="8" id="KW-0132">Cell division</keyword>
<keyword evidence="18" id="KW-0175">Coiled coil</keyword>
<dbReference type="Pfam" id="PF21371">
    <property type="entry name" value="Apc5_N"/>
    <property type="match status" value="1"/>
</dbReference>
<dbReference type="AlphaFoldDB" id="A0AAW1L4R1"/>
<dbReference type="CDD" id="cd16270">
    <property type="entry name" value="Apc5_N"/>
    <property type="match status" value="1"/>
</dbReference>
<name>A0AAW1L4R1_POPJA</name>
<comment type="pathway">
    <text evidence="3">Protein modification; protein ubiquitination.</text>
</comment>
<dbReference type="Proteomes" id="UP001458880">
    <property type="component" value="Unassembled WGS sequence"/>
</dbReference>
<evidence type="ECO:0000256" key="10">
    <source>
        <dbReference type="ARBA" id="ARBA00022776"/>
    </source>
</evidence>
<evidence type="ECO:0000256" key="6">
    <source>
        <dbReference type="ARBA" id="ARBA00022490"/>
    </source>
</evidence>
<dbReference type="InterPro" id="IPR048968">
    <property type="entry name" value="Apc5_N"/>
</dbReference>
<evidence type="ECO:0000313" key="22">
    <source>
        <dbReference type="Proteomes" id="UP001458880"/>
    </source>
</evidence>
<evidence type="ECO:0000256" key="16">
    <source>
        <dbReference type="ARBA" id="ARBA00031069"/>
    </source>
</evidence>
<keyword evidence="12" id="KW-0802">TPR repeat</keyword>
<evidence type="ECO:0000259" key="19">
    <source>
        <dbReference type="Pfam" id="PF12862"/>
    </source>
</evidence>
<dbReference type="PANTHER" id="PTHR12830">
    <property type="entry name" value="ANAPHASE-PROMOTING COMPLEX SUBUNIT 5"/>
    <property type="match status" value="1"/>
</dbReference>
<evidence type="ECO:0000256" key="4">
    <source>
        <dbReference type="ARBA" id="ARBA00007450"/>
    </source>
</evidence>
<dbReference type="EMBL" id="JASPKY010000158">
    <property type="protein sequence ID" value="KAK9729718.1"/>
    <property type="molecule type" value="Genomic_DNA"/>
</dbReference>
<keyword evidence="11" id="KW-0833">Ubl conjugation pathway</keyword>
<dbReference type="GO" id="GO:0051301">
    <property type="term" value="P:cell division"/>
    <property type="evidence" value="ECO:0007669"/>
    <property type="project" value="UniProtKB-KW"/>
</dbReference>
<gene>
    <name evidence="21" type="ORF">QE152_g15806</name>
</gene>
<feature type="domain" description="Anaphase-promoting complex subunit 5" evidence="19">
    <location>
        <begin position="245"/>
        <end position="325"/>
    </location>
</feature>
<evidence type="ECO:0000256" key="9">
    <source>
        <dbReference type="ARBA" id="ARBA00022737"/>
    </source>
</evidence>